<organism evidence="1 2">
    <name type="scientific">Prochlorococcus marinus (strain MIT 9313)</name>
    <dbReference type="NCBI Taxonomy" id="74547"/>
    <lineage>
        <taxon>Bacteria</taxon>
        <taxon>Bacillati</taxon>
        <taxon>Cyanobacteriota</taxon>
        <taxon>Cyanophyceae</taxon>
        <taxon>Synechococcales</taxon>
        <taxon>Prochlorococcaceae</taxon>
        <taxon>Prochlorococcus</taxon>
    </lineage>
</organism>
<gene>
    <name evidence="1" type="ordered locus">PMT_0415</name>
</gene>
<dbReference type="RefSeq" id="WP_011129794.1">
    <property type="nucleotide sequence ID" value="NC_005071.1"/>
</dbReference>
<reference evidence="1 2" key="1">
    <citation type="journal article" date="2003" name="Nature">
        <title>Genome divergence in two Prochlorococcus ecotypes reflects oceanic niche differentiation.</title>
        <authorList>
            <person name="Rocap G."/>
            <person name="Larimer F.W."/>
            <person name="Lamerdin J.E."/>
            <person name="Malfatti S."/>
            <person name="Chain P."/>
            <person name="Ahlgren N.A."/>
            <person name="Arellano A."/>
            <person name="Coleman M."/>
            <person name="Hauser L."/>
            <person name="Hess W.R."/>
            <person name="Johnson Z.I."/>
            <person name="Land M.L."/>
            <person name="Lindell D."/>
            <person name="Post A.F."/>
            <person name="Regala W."/>
            <person name="Shah M."/>
            <person name="Shaw S.L."/>
            <person name="Steglich C."/>
            <person name="Sullivan M.B."/>
            <person name="Ting C.S."/>
            <person name="Tolonen A."/>
            <person name="Webb E.A."/>
            <person name="Zinser E.R."/>
            <person name="Chisholm S.W."/>
        </authorList>
    </citation>
    <scope>NUCLEOTIDE SEQUENCE [LARGE SCALE GENOMIC DNA]</scope>
    <source>
        <strain evidence="2">MIT 9313</strain>
    </source>
</reference>
<dbReference type="Proteomes" id="UP000001423">
    <property type="component" value="Chromosome"/>
</dbReference>
<dbReference type="eggNOG" id="ENOG50304TY">
    <property type="taxonomic scope" value="Bacteria"/>
</dbReference>
<dbReference type="HOGENOM" id="CLU_2331444_0_0_3"/>
<dbReference type="KEGG" id="pmt:PMT_0415"/>
<dbReference type="EMBL" id="BX548175">
    <property type="protein sequence ID" value="CAE20590.1"/>
    <property type="molecule type" value="Genomic_DNA"/>
</dbReference>
<evidence type="ECO:0000313" key="2">
    <source>
        <dbReference type="Proteomes" id="UP000001423"/>
    </source>
</evidence>
<dbReference type="AlphaFoldDB" id="Q7V8D9"/>
<name>Q7V8D9_PROMM</name>
<keyword evidence="2" id="KW-1185">Reference proteome</keyword>
<sequence length="98" mass="10689">MALIAAAAALRLWLQFVCRPYPFDVPRNLCKESCFLQLHVVYLSNESSPVLSGNVQQLVVERIFGALTGSVVGRIACIYGSIEIKNDLTISAPAFCLS</sequence>
<evidence type="ECO:0000313" key="1">
    <source>
        <dbReference type="EMBL" id="CAE20590.1"/>
    </source>
</evidence>
<accession>Q7V8D9</accession>
<protein>
    <submittedName>
        <fullName evidence="1">Uncharacterized protein</fullName>
    </submittedName>
</protein>
<proteinExistence type="predicted"/>